<keyword evidence="3" id="KW-1185">Reference proteome</keyword>
<organism evidence="2 3">
    <name type="scientific">Pseudolabrys taiwanensis</name>
    <dbReference type="NCBI Taxonomy" id="331696"/>
    <lineage>
        <taxon>Bacteria</taxon>
        <taxon>Pseudomonadati</taxon>
        <taxon>Pseudomonadota</taxon>
        <taxon>Alphaproteobacteria</taxon>
        <taxon>Hyphomicrobiales</taxon>
        <taxon>Xanthobacteraceae</taxon>
        <taxon>Pseudolabrys</taxon>
    </lineage>
</organism>
<gene>
    <name evidence="2" type="ORF">DW352_01775</name>
</gene>
<feature type="signal peptide" evidence="1">
    <location>
        <begin position="1"/>
        <end position="30"/>
    </location>
</feature>
<evidence type="ECO:0008006" key="4">
    <source>
        <dbReference type="Google" id="ProtNLM"/>
    </source>
</evidence>
<dbReference type="AlphaFoldDB" id="A0A345ZR06"/>
<sequence length="113" mass="11467">MRSRRLIALFAAYVVALQGLLLPLTVAAFAAPENVLCTAGGPSHPYPGHDGGCACAAGCGMQCGTPSLAGAPSQDVVVLRTAHLFLVLPQLVPSAVAKAEDGIPHSPRAPPFV</sequence>
<dbReference type="KEGG" id="ptaw:DW352_01775"/>
<dbReference type="EMBL" id="CP031417">
    <property type="protein sequence ID" value="AXK79353.1"/>
    <property type="molecule type" value="Genomic_DNA"/>
</dbReference>
<dbReference type="Proteomes" id="UP000254889">
    <property type="component" value="Chromosome"/>
</dbReference>
<evidence type="ECO:0000313" key="2">
    <source>
        <dbReference type="EMBL" id="AXK79353.1"/>
    </source>
</evidence>
<protein>
    <recommendedName>
        <fullName evidence="4">DUF2946 domain-containing protein</fullName>
    </recommendedName>
</protein>
<name>A0A345ZR06_9HYPH</name>
<evidence type="ECO:0000256" key="1">
    <source>
        <dbReference type="SAM" id="SignalP"/>
    </source>
</evidence>
<keyword evidence="1" id="KW-0732">Signal</keyword>
<evidence type="ECO:0000313" key="3">
    <source>
        <dbReference type="Proteomes" id="UP000254889"/>
    </source>
</evidence>
<accession>A0A345ZR06</accession>
<proteinExistence type="predicted"/>
<reference evidence="2 3" key="1">
    <citation type="submission" date="2018-07" db="EMBL/GenBank/DDBJ databases">
        <authorList>
            <person name="Quirk P.G."/>
            <person name="Krulwich T.A."/>
        </authorList>
    </citation>
    <scope>NUCLEOTIDE SEQUENCE [LARGE SCALE GENOMIC DNA]</scope>
    <source>
        <strain evidence="2 3">CC-BB4</strain>
    </source>
</reference>
<feature type="chain" id="PRO_5016847585" description="DUF2946 domain-containing protein" evidence="1">
    <location>
        <begin position="31"/>
        <end position="113"/>
    </location>
</feature>